<name>A0A0F9C7P2_9ZZZZ</name>
<organism evidence="1">
    <name type="scientific">marine sediment metagenome</name>
    <dbReference type="NCBI Taxonomy" id="412755"/>
    <lineage>
        <taxon>unclassified sequences</taxon>
        <taxon>metagenomes</taxon>
        <taxon>ecological metagenomes</taxon>
    </lineage>
</organism>
<proteinExistence type="predicted"/>
<reference evidence="1" key="1">
    <citation type="journal article" date="2015" name="Nature">
        <title>Complex archaea that bridge the gap between prokaryotes and eukaryotes.</title>
        <authorList>
            <person name="Spang A."/>
            <person name="Saw J.H."/>
            <person name="Jorgensen S.L."/>
            <person name="Zaremba-Niedzwiedzka K."/>
            <person name="Martijn J."/>
            <person name="Lind A.E."/>
            <person name="van Eijk R."/>
            <person name="Schleper C."/>
            <person name="Guy L."/>
            <person name="Ettema T.J."/>
        </authorList>
    </citation>
    <scope>NUCLEOTIDE SEQUENCE</scope>
</reference>
<sequence length="56" mass="6843">MRRSDIQDQYTRVFSRFYRERMKLTLFGVCSWCKETWTDTHATECVMICGHEEQCE</sequence>
<accession>A0A0F9C7P2</accession>
<comment type="caution">
    <text evidence="1">The sequence shown here is derived from an EMBL/GenBank/DDBJ whole genome shotgun (WGS) entry which is preliminary data.</text>
</comment>
<protein>
    <submittedName>
        <fullName evidence="1">Uncharacterized protein</fullName>
    </submittedName>
</protein>
<dbReference type="AlphaFoldDB" id="A0A0F9C7P2"/>
<dbReference type="EMBL" id="LAZR01034408">
    <property type="protein sequence ID" value="KKL45388.1"/>
    <property type="molecule type" value="Genomic_DNA"/>
</dbReference>
<evidence type="ECO:0000313" key="1">
    <source>
        <dbReference type="EMBL" id="KKL45388.1"/>
    </source>
</evidence>
<gene>
    <name evidence="1" type="ORF">LCGC14_2356170</name>
</gene>